<keyword evidence="2 3" id="KW-0690">Ribosome biogenesis</keyword>
<dbReference type="AlphaFoldDB" id="A0A7M4DP95"/>
<dbReference type="InterPro" id="IPR028998">
    <property type="entry name" value="RimP_C"/>
</dbReference>
<feature type="domain" description="Ribosome maturation factor RimP N-terminal" evidence="4">
    <location>
        <begin position="19"/>
        <end position="93"/>
    </location>
</feature>
<evidence type="ECO:0000256" key="1">
    <source>
        <dbReference type="ARBA" id="ARBA00022490"/>
    </source>
</evidence>
<dbReference type="Gene3D" id="3.30.300.70">
    <property type="entry name" value="RimP-like superfamily, N-terminal"/>
    <property type="match status" value="1"/>
</dbReference>
<dbReference type="InterPro" id="IPR028989">
    <property type="entry name" value="RimP_N"/>
</dbReference>
<dbReference type="PANTHER" id="PTHR33867:SF1">
    <property type="entry name" value="RIBOSOME MATURATION FACTOR RIMP"/>
    <property type="match status" value="1"/>
</dbReference>
<evidence type="ECO:0000313" key="6">
    <source>
        <dbReference type="EMBL" id="VZO39281.1"/>
    </source>
</evidence>
<dbReference type="RefSeq" id="WP_156742610.1">
    <property type="nucleotide sequence ID" value="NZ_CACRYJ010000058.1"/>
</dbReference>
<dbReference type="Proteomes" id="UP000419743">
    <property type="component" value="Unassembled WGS sequence"/>
</dbReference>
<sequence>MSRSQGPGADVGALLFEALEPAVTDGGLFLEAVSVVGSGRHRVVQVTVDLADGPGGVDSDLLADVSKAVSTRLDEVDDLIDGAYLLEVSTPGLSRPLTEPRHFRRAVGRLVTLTTSGGTLTGRIREADGTAIVLQPPADRAEPLIVPLADVVRGTVEVDFHRVDDAQD</sequence>
<dbReference type="InterPro" id="IPR035956">
    <property type="entry name" value="RimP_N_sf"/>
</dbReference>
<comment type="subcellular location">
    <subcellularLocation>
        <location evidence="3">Cytoplasm</location>
    </subcellularLocation>
</comment>
<protein>
    <recommendedName>
        <fullName evidence="3">Ribosome maturation factor RimP</fullName>
    </recommendedName>
</protein>
<dbReference type="GO" id="GO:0006412">
    <property type="term" value="P:translation"/>
    <property type="evidence" value="ECO:0007669"/>
    <property type="project" value="TreeGrafter"/>
</dbReference>
<keyword evidence="1 3" id="KW-0963">Cytoplasm</keyword>
<dbReference type="GO" id="GO:0000028">
    <property type="term" value="P:ribosomal small subunit assembly"/>
    <property type="evidence" value="ECO:0007669"/>
    <property type="project" value="TreeGrafter"/>
</dbReference>
<reference evidence="6 7" key="1">
    <citation type="submission" date="2019-11" db="EMBL/GenBank/DDBJ databases">
        <authorList>
            <person name="Criscuolo A."/>
        </authorList>
    </citation>
    <scope>NUCLEOTIDE SEQUENCE [LARGE SCALE GENOMIC DNA]</scope>
    <source>
        <strain evidence="6">CIP111667</strain>
    </source>
</reference>
<organism evidence="6 7">
    <name type="scientific">Occultella aeris</name>
    <dbReference type="NCBI Taxonomy" id="2761496"/>
    <lineage>
        <taxon>Bacteria</taxon>
        <taxon>Bacillati</taxon>
        <taxon>Actinomycetota</taxon>
        <taxon>Actinomycetes</taxon>
        <taxon>Micrococcales</taxon>
        <taxon>Ruaniaceae</taxon>
        <taxon>Occultella</taxon>
    </lineage>
</organism>
<comment type="caution">
    <text evidence="6">The sequence shown here is derived from an EMBL/GenBank/DDBJ whole genome shotgun (WGS) entry which is preliminary data.</text>
</comment>
<comment type="similarity">
    <text evidence="3">Belongs to the RimP family.</text>
</comment>
<gene>
    <name evidence="3 6" type="primary">rimP</name>
    <name evidence="6" type="ORF">HALOF300_03977</name>
</gene>
<comment type="function">
    <text evidence="3">Required for maturation of 30S ribosomal subunits.</text>
</comment>
<evidence type="ECO:0000256" key="3">
    <source>
        <dbReference type="HAMAP-Rule" id="MF_01077"/>
    </source>
</evidence>
<dbReference type="HAMAP" id="MF_01077">
    <property type="entry name" value="RimP"/>
    <property type="match status" value="1"/>
</dbReference>
<evidence type="ECO:0000259" key="4">
    <source>
        <dbReference type="Pfam" id="PF02576"/>
    </source>
</evidence>
<dbReference type="GO" id="GO:0005829">
    <property type="term" value="C:cytosol"/>
    <property type="evidence" value="ECO:0007669"/>
    <property type="project" value="TreeGrafter"/>
</dbReference>
<evidence type="ECO:0000259" key="5">
    <source>
        <dbReference type="Pfam" id="PF17384"/>
    </source>
</evidence>
<feature type="domain" description="Ribosome maturation factor RimP C-terminal" evidence="5">
    <location>
        <begin position="97"/>
        <end position="160"/>
    </location>
</feature>
<name>A0A7M4DP95_9MICO</name>
<accession>A0A7M4DP95</accession>
<evidence type="ECO:0000256" key="2">
    <source>
        <dbReference type="ARBA" id="ARBA00022517"/>
    </source>
</evidence>
<dbReference type="EMBL" id="CACRYJ010000058">
    <property type="protein sequence ID" value="VZO39281.1"/>
    <property type="molecule type" value="Genomic_DNA"/>
</dbReference>
<keyword evidence="7" id="KW-1185">Reference proteome</keyword>
<dbReference type="Pfam" id="PF17384">
    <property type="entry name" value="DUF150_C"/>
    <property type="match status" value="1"/>
</dbReference>
<evidence type="ECO:0000313" key="7">
    <source>
        <dbReference type="Proteomes" id="UP000419743"/>
    </source>
</evidence>
<dbReference type="PANTHER" id="PTHR33867">
    <property type="entry name" value="RIBOSOME MATURATION FACTOR RIMP"/>
    <property type="match status" value="1"/>
</dbReference>
<dbReference type="Pfam" id="PF02576">
    <property type="entry name" value="RimP_N"/>
    <property type="match status" value="1"/>
</dbReference>
<dbReference type="SUPFAM" id="SSF75420">
    <property type="entry name" value="YhbC-like, N-terminal domain"/>
    <property type="match status" value="1"/>
</dbReference>
<proteinExistence type="inferred from homology"/>
<dbReference type="InterPro" id="IPR003728">
    <property type="entry name" value="Ribosome_maturation_RimP"/>
</dbReference>